<evidence type="ECO:0000313" key="2">
    <source>
        <dbReference type="Proteomes" id="UP000663889"/>
    </source>
</evidence>
<comment type="caution">
    <text evidence="1">The sequence shown here is derived from an EMBL/GenBank/DDBJ whole genome shotgun (WGS) entry which is preliminary data.</text>
</comment>
<accession>A0A814IVS3</accession>
<reference evidence="1" key="1">
    <citation type="submission" date="2021-02" db="EMBL/GenBank/DDBJ databases">
        <authorList>
            <person name="Nowell W R."/>
        </authorList>
    </citation>
    <scope>NUCLEOTIDE SEQUENCE</scope>
</reference>
<dbReference type="AlphaFoldDB" id="A0A814IVS3"/>
<gene>
    <name evidence="1" type="ORF">SEV965_LOCUS12105</name>
</gene>
<name>A0A814IVS3_9BILA</name>
<proteinExistence type="predicted"/>
<dbReference type="EMBL" id="CAJNOU010000541">
    <property type="protein sequence ID" value="CAF1026974.1"/>
    <property type="molecule type" value="Genomic_DNA"/>
</dbReference>
<sequence>MHSILDRGNAIGKFIHCQSGDLVVWDSRLVHCNSCAFISDESLKNQSIDFLRIVAYVSSSAFNLPKISLEKLDVYQRALIIGTNVDDE</sequence>
<protein>
    <submittedName>
        <fullName evidence="1">Uncharacterized protein</fullName>
    </submittedName>
</protein>
<evidence type="ECO:0000313" key="1">
    <source>
        <dbReference type="EMBL" id="CAF1026974.1"/>
    </source>
</evidence>
<dbReference type="Proteomes" id="UP000663889">
    <property type="component" value="Unassembled WGS sequence"/>
</dbReference>
<organism evidence="1 2">
    <name type="scientific">Rotaria sordida</name>
    <dbReference type="NCBI Taxonomy" id="392033"/>
    <lineage>
        <taxon>Eukaryota</taxon>
        <taxon>Metazoa</taxon>
        <taxon>Spiralia</taxon>
        <taxon>Gnathifera</taxon>
        <taxon>Rotifera</taxon>
        <taxon>Eurotatoria</taxon>
        <taxon>Bdelloidea</taxon>
        <taxon>Philodinida</taxon>
        <taxon>Philodinidae</taxon>
        <taxon>Rotaria</taxon>
    </lineage>
</organism>